<evidence type="ECO:0000313" key="2">
    <source>
        <dbReference type="EMBL" id="KAJ7713289.1"/>
    </source>
</evidence>
<name>A0AAD7MED9_9AGAR</name>
<evidence type="ECO:0000313" key="3">
    <source>
        <dbReference type="Proteomes" id="UP001215598"/>
    </source>
</evidence>
<reference evidence="2" key="1">
    <citation type="submission" date="2023-03" db="EMBL/GenBank/DDBJ databases">
        <title>Massive genome expansion in bonnet fungi (Mycena s.s.) driven by repeated elements and novel gene families across ecological guilds.</title>
        <authorList>
            <consortium name="Lawrence Berkeley National Laboratory"/>
            <person name="Harder C.B."/>
            <person name="Miyauchi S."/>
            <person name="Viragh M."/>
            <person name="Kuo A."/>
            <person name="Thoen E."/>
            <person name="Andreopoulos B."/>
            <person name="Lu D."/>
            <person name="Skrede I."/>
            <person name="Drula E."/>
            <person name="Henrissat B."/>
            <person name="Morin E."/>
            <person name="Kohler A."/>
            <person name="Barry K."/>
            <person name="LaButti K."/>
            <person name="Morin E."/>
            <person name="Salamov A."/>
            <person name="Lipzen A."/>
            <person name="Mereny Z."/>
            <person name="Hegedus B."/>
            <person name="Baldrian P."/>
            <person name="Stursova M."/>
            <person name="Weitz H."/>
            <person name="Taylor A."/>
            <person name="Grigoriev I.V."/>
            <person name="Nagy L.G."/>
            <person name="Martin F."/>
            <person name="Kauserud H."/>
        </authorList>
    </citation>
    <scope>NUCLEOTIDE SEQUENCE</scope>
    <source>
        <strain evidence="2">CBHHK182m</strain>
    </source>
</reference>
<proteinExistence type="predicted"/>
<feature type="region of interest" description="Disordered" evidence="1">
    <location>
        <begin position="134"/>
        <end position="153"/>
    </location>
</feature>
<accession>A0AAD7MED9</accession>
<dbReference type="Proteomes" id="UP001215598">
    <property type="component" value="Unassembled WGS sequence"/>
</dbReference>
<sequence>MDVSRPGVVRATRTLRSWHPGHRRPPALVAVLALPHRLSARGDVQQCHELSSINGGKVQTELVSIEGAGHDLAWTRAEEVSKANVSLSATCSLELSHRRPLLRLRLLRIVHRASCFPPRFPSLVSMYPLGRPRLRERPRNVQSARASRPLHAH</sequence>
<dbReference type="EMBL" id="JARKIB010000346">
    <property type="protein sequence ID" value="KAJ7713289.1"/>
    <property type="molecule type" value="Genomic_DNA"/>
</dbReference>
<comment type="caution">
    <text evidence="2">The sequence shown here is derived from an EMBL/GenBank/DDBJ whole genome shotgun (WGS) entry which is preliminary data.</text>
</comment>
<organism evidence="2 3">
    <name type="scientific">Mycena metata</name>
    <dbReference type="NCBI Taxonomy" id="1033252"/>
    <lineage>
        <taxon>Eukaryota</taxon>
        <taxon>Fungi</taxon>
        <taxon>Dikarya</taxon>
        <taxon>Basidiomycota</taxon>
        <taxon>Agaricomycotina</taxon>
        <taxon>Agaricomycetes</taxon>
        <taxon>Agaricomycetidae</taxon>
        <taxon>Agaricales</taxon>
        <taxon>Marasmiineae</taxon>
        <taxon>Mycenaceae</taxon>
        <taxon>Mycena</taxon>
    </lineage>
</organism>
<gene>
    <name evidence="2" type="ORF">B0H16DRAFT_545277</name>
</gene>
<keyword evidence="3" id="KW-1185">Reference proteome</keyword>
<protein>
    <submittedName>
        <fullName evidence="2">Uncharacterized protein</fullName>
    </submittedName>
</protein>
<dbReference type="AlphaFoldDB" id="A0AAD7MED9"/>
<evidence type="ECO:0000256" key="1">
    <source>
        <dbReference type="SAM" id="MobiDB-lite"/>
    </source>
</evidence>